<keyword evidence="3" id="KW-1185">Reference proteome</keyword>
<protein>
    <recommendedName>
        <fullName evidence="1">Pyridoxamine 5'-phosphate oxidase N-terminal domain-containing protein</fullName>
    </recommendedName>
</protein>
<dbReference type="SUPFAM" id="SSF50475">
    <property type="entry name" value="FMN-binding split barrel"/>
    <property type="match status" value="1"/>
</dbReference>
<feature type="domain" description="Pyridoxamine 5'-phosphate oxidase N-terminal" evidence="1">
    <location>
        <begin position="5"/>
        <end position="124"/>
    </location>
</feature>
<dbReference type="Pfam" id="PF01243">
    <property type="entry name" value="PNPOx_N"/>
    <property type="match status" value="1"/>
</dbReference>
<gene>
    <name evidence="2" type="ORF">GPA22_03455</name>
</gene>
<accession>A0ABX1PVT1</accession>
<name>A0ABX1PVT1_9RHOO</name>
<dbReference type="InterPro" id="IPR011576">
    <property type="entry name" value="Pyridox_Oxase_N"/>
</dbReference>
<dbReference type="RefSeq" id="WP_169254709.1">
    <property type="nucleotide sequence ID" value="NZ_WTVN01000003.1"/>
</dbReference>
<proteinExistence type="predicted"/>
<dbReference type="Proteomes" id="UP000623795">
    <property type="component" value="Unassembled WGS sequence"/>
</dbReference>
<sequence length="127" mass="13807">MGVIEGAVRDLLEKTEFVTIVTEGPDGAHVVGNWGEYLRRLGIEGDKLVLPAGYYRKTEENLRSNPRIQILAASRSVEGSHGPGQGCLLHGTGSIVTDNASLERVKASFPWARAVLVIKVERAELQL</sequence>
<comment type="caution">
    <text evidence="2">The sequence shown here is derived from an EMBL/GenBank/DDBJ whole genome shotgun (WGS) entry which is preliminary data.</text>
</comment>
<dbReference type="EMBL" id="WTVN01000003">
    <property type="protein sequence ID" value="NMG42792.1"/>
    <property type="molecule type" value="Genomic_DNA"/>
</dbReference>
<evidence type="ECO:0000259" key="1">
    <source>
        <dbReference type="Pfam" id="PF01243"/>
    </source>
</evidence>
<evidence type="ECO:0000313" key="2">
    <source>
        <dbReference type="EMBL" id="NMG42792.1"/>
    </source>
</evidence>
<dbReference type="InterPro" id="IPR012349">
    <property type="entry name" value="Split_barrel_FMN-bd"/>
</dbReference>
<evidence type="ECO:0000313" key="3">
    <source>
        <dbReference type="Proteomes" id="UP000623795"/>
    </source>
</evidence>
<dbReference type="Gene3D" id="2.30.110.10">
    <property type="entry name" value="Electron Transport, Fmn-binding Protein, Chain A"/>
    <property type="match status" value="1"/>
</dbReference>
<organism evidence="2 3">
    <name type="scientific">Aromatoleum toluvorans</name>
    <dbReference type="NCBI Taxonomy" id="92002"/>
    <lineage>
        <taxon>Bacteria</taxon>
        <taxon>Pseudomonadati</taxon>
        <taxon>Pseudomonadota</taxon>
        <taxon>Betaproteobacteria</taxon>
        <taxon>Rhodocyclales</taxon>
        <taxon>Rhodocyclaceae</taxon>
        <taxon>Aromatoleum</taxon>
    </lineage>
</organism>
<reference evidence="2 3" key="1">
    <citation type="submission" date="2019-12" db="EMBL/GenBank/DDBJ databases">
        <title>Comparative genomics gives insights into the taxonomy of the Azoarcus-Aromatoleum group and reveals separate origins of nif in the plant-associated Azoarcus and non-plant-associated Aromatoleum sub-groups.</title>
        <authorList>
            <person name="Lafos M."/>
            <person name="Maluk M."/>
            <person name="Batista M."/>
            <person name="Junghare M."/>
            <person name="Carmona M."/>
            <person name="Faoro H."/>
            <person name="Cruz L.M."/>
            <person name="Battistoni F."/>
            <person name="De Souza E."/>
            <person name="Pedrosa F."/>
            <person name="Chen W.-M."/>
            <person name="Poole P.S."/>
            <person name="Dixon R.A."/>
            <person name="James E.K."/>
        </authorList>
    </citation>
    <scope>NUCLEOTIDE SEQUENCE [LARGE SCALE GENOMIC DNA]</scope>
    <source>
        <strain evidence="2 3">Td21</strain>
    </source>
</reference>